<dbReference type="InterPro" id="IPR038770">
    <property type="entry name" value="Na+/solute_symporter_sf"/>
</dbReference>
<evidence type="ECO:0000256" key="7">
    <source>
        <dbReference type="ARBA" id="ARBA00022989"/>
    </source>
</evidence>
<evidence type="ECO:0000256" key="12">
    <source>
        <dbReference type="SAM" id="Phobius"/>
    </source>
</evidence>
<organism evidence="14 15">
    <name type="scientific">Leptospirillum ferriphilum</name>
    <dbReference type="NCBI Taxonomy" id="178606"/>
    <lineage>
        <taxon>Bacteria</taxon>
        <taxon>Pseudomonadati</taxon>
        <taxon>Nitrospirota</taxon>
        <taxon>Nitrospiria</taxon>
        <taxon>Nitrospirales</taxon>
        <taxon>Nitrospiraceae</taxon>
        <taxon>Leptospirillum</taxon>
    </lineage>
</organism>
<name>A0A094X9I8_9BACT</name>
<dbReference type="AlphaFoldDB" id="A0A094X9I8"/>
<evidence type="ECO:0000256" key="10">
    <source>
        <dbReference type="ARBA" id="ARBA00023136"/>
    </source>
</evidence>
<evidence type="ECO:0000256" key="5">
    <source>
        <dbReference type="ARBA" id="ARBA00022475"/>
    </source>
</evidence>
<dbReference type="OrthoDB" id="9774146at2"/>
<feature type="transmembrane region" description="Helical" evidence="12">
    <location>
        <begin position="266"/>
        <end position="286"/>
    </location>
</feature>
<feature type="transmembrane region" description="Helical" evidence="12">
    <location>
        <begin position="331"/>
        <end position="352"/>
    </location>
</feature>
<dbReference type="GO" id="GO:0015385">
    <property type="term" value="F:sodium:proton antiporter activity"/>
    <property type="evidence" value="ECO:0007669"/>
    <property type="project" value="InterPro"/>
</dbReference>
<feature type="transmembrane region" description="Helical" evidence="12">
    <location>
        <begin position="150"/>
        <end position="168"/>
    </location>
</feature>
<dbReference type="PATRIC" id="fig|178606.4.peg.428"/>
<evidence type="ECO:0000256" key="11">
    <source>
        <dbReference type="ARBA" id="ARBA00023201"/>
    </source>
</evidence>
<evidence type="ECO:0000259" key="13">
    <source>
        <dbReference type="Pfam" id="PF00999"/>
    </source>
</evidence>
<proteinExistence type="inferred from homology"/>
<comment type="subcellular location">
    <subcellularLocation>
        <location evidence="1">Cell membrane</location>
        <topology evidence="1">Multi-pass membrane protein</topology>
    </subcellularLocation>
</comment>
<dbReference type="GO" id="GO:0098719">
    <property type="term" value="P:sodium ion import across plasma membrane"/>
    <property type="evidence" value="ECO:0007669"/>
    <property type="project" value="TreeGrafter"/>
</dbReference>
<dbReference type="InterPro" id="IPR004709">
    <property type="entry name" value="NaH_exchanger"/>
</dbReference>
<dbReference type="GO" id="GO:0051453">
    <property type="term" value="P:regulation of intracellular pH"/>
    <property type="evidence" value="ECO:0007669"/>
    <property type="project" value="TreeGrafter"/>
</dbReference>
<keyword evidence="3" id="KW-0813">Transport</keyword>
<comment type="similarity">
    <text evidence="2">Belongs to the monovalent cation:proton antiporter 1 (CPA1) transporter (TC 2.A.36) family.</text>
</comment>
<keyword evidence="5" id="KW-1003">Cell membrane</keyword>
<feature type="transmembrane region" description="Helical" evidence="12">
    <location>
        <begin position="81"/>
        <end position="105"/>
    </location>
</feature>
<keyword evidence="6 12" id="KW-0812">Transmembrane</keyword>
<dbReference type="RefSeq" id="WP_036080228.1">
    <property type="nucleotide sequence ID" value="NZ_JPGK01000001.1"/>
</dbReference>
<sequence>MSLTITNLELLLVVAAVASILGRRIRIPDSVALVLAGSLLTLLPYAPRIHLTKDLIFGIFLPPLVFEGALSIPWKKMERDLFPVLVLASLGVILSMGITAAGMHWLLHWQWLPSMTFGALIATTDPVAVIALFKNLGVQGRLRLLVESESLFNDVAGVVVFGLVLSMSEPGFHPNGFVGMSWHILLLGAGSLLCGFFVSWVTHLLVRRSEDRTVGNLLTFVAAFGSFTLADSFHLSGILACVVTGITIGNSRPFPGFSREARESMLSLWETVAFIINSVIFVLIGIRIAHETFLSDAMTILVAITVVLLSRAGTVYPICGLFRRGRWEIPIPYQHILFWGGIRGPLALALSLGLPEGFPAKNEIVSLTFAIVAFSILIQGLTVGPAMKKLGLSPPRVEGSLESQDR</sequence>
<gene>
    <name evidence="14" type="ORF">LptCag_2648</name>
</gene>
<dbReference type="GO" id="GO:0015386">
    <property type="term" value="F:potassium:proton antiporter activity"/>
    <property type="evidence" value="ECO:0007669"/>
    <property type="project" value="TreeGrafter"/>
</dbReference>
<keyword evidence="9" id="KW-0406">Ion transport</keyword>
<feature type="transmembrane region" description="Helical" evidence="12">
    <location>
        <begin position="180"/>
        <end position="201"/>
    </location>
</feature>
<dbReference type="InterPro" id="IPR006153">
    <property type="entry name" value="Cation/H_exchanger_TM"/>
</dbReference>
<dbReference type="EMBL" id="JPGK01000001">
    <property type="protein sequence ID" value="KGA95214.1"/>
    <property type="molecule type" value="Genomic_DNA"/>
</dbReference>
<keyword evidence="11" id="KW-0739">Sodium transport</keyword>
<dbReference type="PANTHER" id="PTHR10110">
    <property type="entry name" value="SODIUM/HYDROGEN EXCHANGER"/>
    <property type="match status" value="1"/>
</dbReference>
<feature type="transmembrane region" description="Helical" evidence="12">
    <location>
        <begin position="30"/>
        <end position="49"/>
    </location>
</feature>
<evidence type="ECO:0000256" key="3">
    <source>
        <dbReference type="ARBA" id="ARBA00022448"/>
    </source>
</evidence>
<accession>A0A094X9I8</accession>
<dbReference type="Proteomes" id="UP000029452">
    <property type="component" value="Unassembled WGS sequence"/>
</dbReference>
<dbReference type="GO" id="GO:0005886">
    <property type="term" value="C:plasma membrane"/>
    <property type="evidence" value="ECO:0007669"/>
    <property type="project" value="UniProtKB-SubCell"/>
</dbReference>
<comment type="caution">
    <text evidence="14">The sequence shown here is derived from an EMBL/GenBank/DDBJ whole genome shotgun (WGS) entry which is preliminary data.</text>
</comment>
<evidence type="ECO:0000256" key="6">
    <source>
        <dbReference type="ARBA" id="ARBA00022692"/>
    </source>
</evidence>
<evidence type="ECO:0000256" key="2">
    <source>
        <dbReference type="ARBA" id="ARBA00007367"/>
    </source>
</evidence>
<evidence type="ECO:0000256" key="1">
    <source>
        <dbReference type="ARBA" id="ARBA00004651"/>
    </source>
</evidence>
<feature type="transmembrane region" description="Helical" evidence="12">
    <location>
        <begin position="236"/>
        <end position="254"/>
    </location>
</feature>
<dbReference type="InterPro" id="IPR018422">
    <property type="entry name" value="Cation/H_exchanger_CPA1"/>
</dbReference>
<evidence type="ECO:0000256" key="9">
    <source>
        <dbReference type="ARBA" id="ARBA00023065"/>
    </source>
</evidence>
<keyword evidence="8" id="KW-0915">Sodium</keyword>
<feature type="transmembrane region" description="Helical" evidence="12">
    <location>
        <begin position="298"/>
        <end position="319"/>
    </location>
</feature>
<keyword evidence="10 12" id="KW-0472">Membrane</keyword>
<dbReference type="PRINTS" id="PR01084">
    <property type="entry name" value="NAHEXCHNGR"/>
</dbReference>
<evidence type="ECO:0000313" key="14">
    <source>
        <dbReference type="EMBL" id="KGA95214.1"/>
    </source>
</evidence>
<dbReference type="Gene3D" id="1.20.1530.20">
    <property type="match status" value="1"/>
</dbReference>
<dbReference type="PANTHER" id="PTHR10110:SF195">
    <property type="entry name" value="NA(+)_H(+) ANTIPORTER NHAS2"/>
    <property type="match status" value="1"/>
</dbReference>
<feature type="transmembrane region" description="Helical" evidence="12">
    <location>
        <begin position="55"/>
        <end position="74"/>
    </location>
</feature>
<feature type="domain" description="Cation/H+ exchanger transmembrane" evidence="13">
    <location>
        <begin position="13"/>
        <end position="389"/>
    </location>
</feature>
<feature type="transmembrane region" description="Helical" evidence="12">
    <location>
        <begin position="364"/>
        <end position="386"/>
    </location>
</feature>
<dbReference type="Pfam" id="PF00999">
    <property type="entry name" value="Na_H_Exchanger"/>
    <property type="match status" value="1"/>
</dbReference>
<evidence type="ECO:0000256" key="4">
    <source>
        <dbReference type="ARBA" id="ARBA00022449"/>
    </source>
</evidence>
<evidence type="ECO:0000256" key="8">
    <source>
        <dbReference type="ARBA" id="ARBA00023053"/>
    </source>
</evidence>
<reference evidence="14 15" key="1">
    <citation type="submission" date="2014-06" db="EMBL/GenBank/DDBJ databases">
        <title>Draft genome sequence of iron oxidizing acidophile Leptospirillum ferriphilum DSM14647.</title>
        <authorList>
            <person name="Cardenas J.P."/>
            <person name="Lazcano M."/>
            <person name="Ossandon F.J."/>
            <person name="Corbett M."/>
            <person name="Holmes D.S."/>
            <person name="Watkin E."/>
        </authorList>
    </citation>
    <scope>NUCLEOTIDE SEQUENCE [LARGE SCALE GENOMIC DNA]</scope>
    <source>
        <strain evidence="14 15">DSM 14647</strain>
    </source>
</reference>
<keyword evidence="4" id="KW-0050">Antiport</keyword>
<keyword evidence="7 12" id="KW-1133">Transmembrane helix</keyword>
<feature type="transmembrane region" description="Helical" evidence="12">
    <location>
        <begin position="213"/>
        <end position="230"/>
    </location>
</feature>
<feature type="transmembrane region" description="Helical" evidence="12">
    <location>
        <begin position="6"/>
        <end position="23"/>
    </location>
</feature>
<feature type="transmembrane region" description="Helical" evidence="12">
    <location>
        <begin position="117"/>
        <end position="138"/>
    </location>
</feature>
<evidence type="ECO:0000313" key="15">
    <source>
        <dbReference type="Proteomes" id="UP000029452"/>
    </source>
</evidence>
<protein>
    <submittedName>
        <fullName evidence="14">Na+/H+ antiporter (Nhe2)</fullName>
    </submittedName>
</protein>